<sequence length="93" mass="10007">MLTLRDCLDYCSLTEEEIGLLAEHHDLPAEAAGLIACSLSQSDEGIVVLTNWLLEIAERAIEDGNAAKAQQAHEACKRLLADHPLRAPDNAGS</sequence>
<dbReference type="OrthoDB" id="5296858at2"/>
<dbReference type="AlphaFoldDB" id="A0A0K6IVW9"/>
<proteinExistence type="predicted"/>
<dbReference type="EMBL" id="CYHH01000005">
    <property type="protein sequence ID" value="CUB07189.1"/>
    <property type="molecule type" value="Genomic_DNA"/>
</dbReference>
<organism evidence="1 2">
    <name type="scientific">Tepidiphilus thermophilus</name>
    <dbReference type="NCBI Taxonomy" id="876478"/>
    <lineage>
        <taxon>Bacteria</taxon>
        <taxon>Pseudomonadati</taxon>
        <taxon>Pseudomonadota</taxon>
        <taxon>Hydrogenophilia</taxon>
        <taxon>Hydrogenophilales</taxon>
        <taxon>Hydrogenophilaceae</taxon>
        <taxon>Tepidiphilus</taxon>
    </lineage>
</organism>
<gene>
    <name evidence="1" type="ORF">Ga0061068_10592</name>
</gene>
<protein>
    <submittedName>
        <fullName evidence="1">Uncharacterized protein</fullName>
    </submittedName>
</protein>
<accession>A0A0K6IVW9</accession>
<reference evidence="2" key="1">
    <citation type="submission" date="2015-08" db="EMBL/GenBank/DDBJ databases">
        <authorList>
            <person name="Babu N.S."/>
            <person name="Beckwith C.J."/>
            <person name="Beseler K.G."/>
            <person name="Brison A."/>
            <person name="Carone J.V."/>
            <person name="Caskin T.P."/>
            <person name="Diamond M."/>
            <person name="Durham M.E."/>
            <person name="Foxe J.M."/>
            <person name="Go M."/>
            <person name="Henderson B.A."/>
            <person name="Jones I.B."/>
            <person name="McGettigan J.A."/>
            <person name="Micheletti S.J."/>
            <person name="Nasrallah M.E."/>
            <person name="Ortiz D."/>
            <person name="Piller C.R."/>
            <person name="Privatt S.R."/>
            <person name="Schneider S.L."/>
            <person name="Sharp S."/>
            <person name="Smith T.C."/>
            <person name="Stanton J.D."/>
            <person name="Ullery H.E."/>
            <person name="Wilson R.J."/>
            <person name="Serrano M.G."/>
            <person name="Buck G."/>
            <person name="Lee V."/>
            <person name="Wang Y."/>
            <person name="Carvalho R."/>
            <person name="Voegtly L."/>
            <person name="Shi R."/>
            <person name="Duckworth R."/>
            <person name="Johnson A."/>
            <person name="Loviza R."/>
            <person name="Walstead R."/>
            <person name="Shah Z."/>
            <person name="Kiflezghi M."/>
            <person name="Wade K."/>
            <person name="Ball S.L."/>
            <person name="Bradley K.W."/>
            <person name="Asai D.J."/>
            <person name="Bowman C.A."/>
            <person name="Russell D.A."/>
            <person name="Pope W.H."/>
            <person name="Jacobs-Sera D."/>
            <person name="Hendrix R.W."/>
            <person name="Hatfull G.F."/>
        </authorList>
    </citation>
    <scope>NUCLEOTIDE SEQUENCE [LARGE SCALE GENOMIC DNA]</scope>
    <source>
        <strain evidence="2">JCM 19170</strain>
    </source>
</reference>
<name>A0A0K6IVW9_9PROT</name>
<keyword evidence="2" id="KW-1185">Reference proteome</keyword>
<evidence type="ECO:0000313" key="2">
    <source>
        <dbReference type="Proteomes" id="UP000182108"/>
    </source>
</evidence>
<dbReference type="Proteomes" id="UP000182108">
    <property type="component" value="Unassembled WGS sequence"/>
</dbReference>
<evidence type="ECO:0000313" key="1">
    <source>
        <dbReference type="EMBL" id="CUB07189.1"/>
    </source>
</evidence>
<dbReference type="RefSeq" id="WP_055423484.1">
    <property type="nucleotide sequence ID" value="NZ_CYHH01000005.1"/>
</dbReference>